<dbReference type="InterPro" id="IPR011750">
    <property type="entry name" value="Gmx_para_CXXCG"/>
</dbReference>
<evidence type="ECO:0008006" key="3">
    <source>
        <dbReference type="Google" id="ProtNLM"/>
    </source>
</evidence>
<evidence type="ECO:0000313" key="1">
    <source>
        <dbReference type="EMBL" id="TQF17018.1"/>
    </source>
</evidence>
<keyword evidence="2" id="KW-1185">Reference proteome</keyword>
<protein>
    <recommendedName>
        <fullName evidence="3">Double-CXXCG motif protein</fullName>
    </recommendedName>
</protein>
<dbReference type="RefSeq" id="WP_141641360.1">
    <property type="nucleotide sequence ID" value="NZ_VIFM01000014.1"/>
</dbReference>
<dbReference type="Pfam" id="PF09535">
    <property type="entry name" value="Gmx_para_CXXCG"/>
    <property type="match status" value="1"/>
</dbReference>
<gene>
    <name evidence="1" type="ORF">FJV41_05610</name>
</gene>
<accession>A0A540X724</accession>
<dbReference type="AlphaFoldDB" id="A0A540X724"/>
<sequence>MTRFFHLERGDGERQKGTYKARHKWGLPGVTCPHCHATWASTGFNYPALDLTNHPAAKKLAKAYLEKDFEEFELLCEQLRPLLPPDSPLMPGALFGPLVGTARGPFAAFLQQYGDVVLVRPDALARLHGAGLRGLKGVSTELRFRPKDVEELLELAVEPRGLLHPDCIPRSTQPPCPKCGRHGFSLPKEPVLDAASLPLDLDLMRLRNFAMVLVVTQRFKDAVEQLELDGLSFRELPVR</sequence>
<dbReference type="NCBIfam" id="TIGR02264">
    <property type="entry name" value="gmx_para_CXXCG"/>
    <property type="match status" value="1"/>
</dbReference>
<reference evidence="1 2" key="1">
    <citation type="submission" date="2019-06" db="EMBL/GenBank/DDBJ databases">
        <authorList>
            <person name="Livingstone P."/>
            <person name="Whitworth D."/>
        </authorList>
    </citation>
    <scope>NUCLEOTIDE SEQUENCE [LARGE SCALE GENOMIC DNA]</scope>
    <source>
        <strain evidence="1 2">AM401</strain>
    </source>
</reference>
<comment type="caution">
    <text evidence="1">The sequence shown here is derived from an EMBL/GenBank/DDBJ whole genome shotgun (WGS) entry which is preliminary data.</text>
</comment>
<dbReference type="OrthoDB" id="5513099at2"/>
<evidence type="ECO:0000313" key="2">
    <source>
        <dbReference type="Proteomes" id="UP000315369"/>
    </source>
</evidence>
<proteinExistence type="predicted"/>
<organism evidence="1 2">
    <name type="scientific">Myxococcus llanfairpwllgwyngyllgogerychwyrndrobwllllantysiliogogogochensis</name>
    <dbReference type="NCBI Taxonomy" id="2590453"/>
    <lineage>
        <taxon>Bacteria</taxon>
        <taxon>Pseudomonadati</taxon>
        <taxon>Myxococcota</taxon>
        <taxon>Myxococcia</taxon>
        <taxon>Myxococcales</taxon>
        <taxon>Cystobacterineae</taxon>
        <taxon>Myxococcaceae</taxon>
        <taxon>Myxococcus</taxon>
    </lineage>
</organism>
<dbReference type="Proteomes" id="UP000315369">
    <property type="component" value="Unassembled WGS sequence"/>
</dbReference>
<dbReference type="EMBL" id="VIFM01000014">
    <property type="protein sequence ID" value="TQF17018.1"/>
    <property type="molecule type" value="Genomic_DNA"/>
</dbReference>
<name>A0A540X724_9BACT</name>